<protein>
    <submittedName>
        <fullName evidence="5">Capsid maturation protease</fullName>
    </submittedName>
</protein>
<evidence type="ECO:0000256" key="4">
    <source>
        <dbReference type="SAM" id="MobiDB-lite"/>
    </source>
</evidence>
<dbReference type="Gene3D" id="3.90.226.10">
    <property type="entry name" value="2-enoyl-CoA Hydratase, Chain A, domain 1"/>
    <property type="match status" value="1"/>
</dbReference>
<dbReference type="Proteomes" id="UP001060355">
    <property type="component" value="Segment"/>
</dbReference>
<keyword evidence="6" id="KW-1185">Reference proteome</keyword>
<dbReference type="CDD" id="cd07016">
    <property type="entry name" value="S14_ClpP_1"/>
    <property type="match status" value="1"/>
</dbReference>
<reference evidence="5" key="1">
    <citation type="submission" date="2022-05" db="EMBL/GenBank/DDBJ databases">
        <authorList>
            <person name="Ashby S."/>
            <person name="Bressette G."/>
            <person name="Brown S."/>
            <person name="Charles S."/>
            <person name="Neely M.N."/>
            <person name="Molloy S.D."/>
            <person name="Garlena R.A."/>
            <person name="Russell D.A."/>
            <person name="Jacobs-Sera D."/>
            <person name="Hatfull G.F."/>
        </authorList>
    </citation>
    <scope>NUCLEOTIDE SEQUENCE</scope>
</reference>
<feature type="region of interest" description="Disordered" evidence="4">
    <location>
        <begin position="405"/>
        <end position="434"/>
    </location>
</feature>
<dbReference type="GO" id="GO:0006515">
    <property type="term" value="P:protein quality control for misfolded or incompletely synthesized proteins"/>
    <property type="evidence" value="ECO:0007669"/>
    <property type="project" value="TreeGrafter"/>
</dbReference>
<dbReference type="PANTHER" id="PTHR10381">
    <property type="entry name" value="ATP-DEPENDENT CLP PROTEASE PROTEOLYTIC SUBUNIT"/>
    <property type="match status" value="1"/>
</dbReference>
<dbReference type="NCBIfam" id="NF045542">
    <property type="entry name" value="Clp_rel_HeadMat"/>
    <property type="match status" value="1"/>
</dbReference>
<proteinExistence type="inferred from homology"/>
<dbReference type="InterPro" id="IPR001907">
    <property type="entry name" value="ClpP"/>
</dbReference>
<name>A0A9E7NHI4_9CAUD</name>
<keyword evidence="2" id="KW-0963">Cytoplasm</keyword>
<dbReference type="GO" id="GO:0051117">
    <property type="term" value="F:ATPase binding"/>
    <property type="evidence" value="ECO:0007669"/>
    <property type="project" value="TreeGrafter"/>
</dbReference>
<dbReference type="InterPro" id="IPR023562">
    <property type="entry name" value="ClpP/TepA"/>
</dbReference>
<dbReference type="SUPFAM" id="SSF52096">
    <property type="entry name" value="ClpP/crotonase"/>
    <property type="match status" value="1"/>
</dbReference>
<dbReference type="PRINTS" id="PR00127">
    <property type="entry name" value="CLPPROTEASEP"/>
</dbReference>
<comment type="similarity">
    <text evidence="1">Belongs to the peptidase S14 family.</text>
</comment>
<dbReference type="KEGG" id="vg:80018906"/>
<gene>
    <name evidence="5" type="primary">4</name>
    <name evidence="5" type="ORF">SEA_FINKLE_4</name>
</gene>
<dbReference type="Pfam" id="PF10123">
    <property type="entry name" value="Mu-like_Pro"/>
    <property type="match status" value="1"/>
</dbReference>
<dbReference type="InterPro" id="IPR029045">
    <property type="entry name" value="ClpP/crotonase-like_dom_sf"/>
</dbReference>
<dbReference type="Pfam" id="PF00574">
    <property type="entry name" value="CLP_protease"/>
    <property type="match status" value="1"/>
</dbReference>
<evidence type="ECO:0000256" key="3">
    <source>
        <dbReference type="ARBA" id="ARBA00022801"/>
    </source>
</evidence>
<dbReference type="GO" id="GO:0009368">
    <property type="term" value="C:endopeptidase Clp complex"/>
    <property type="evidence" value="ECO:0007669"/>
    <property type="project" value="TreeGrafter"/>
</dbReference>
<dbReference type="PANTHER" id="PTHR10381:SF70">
    <property type="entry name" value="ATP-DEPENDENT CLP PROTEASE PROTEOLYTIC SUBUNIT"/>
    <property type="match status" value="1"/>
</dbReference>
<dbReference type="GO" id="GO:0004176">
    <property type="term" value="F:ATP-dependent peptidase activity"/>
    <property type="evidence" value="ECO:0007669"/>
    <property type="project" value="InterPro"/>
</dbReference>
<accession>A0A9E7NHI4</accession>
<dbReference type="EMBL" id="ON456347">
    <property type="protein sequence ID" value="UTN92923.1"/>
    <property type="molecule type" value="Genomic_DNA"/>
</dbReference>
<keyword evidence="3" id="KW-0378">Hydrolase</keyword>
<dbReference type="GO" id="GO:0004252">
    <property type="term" value="F:serine-type endopeptidase activity"/>
    <property type="evidence" value="ECO:0007669"/>
    <property type="project" value="InterPro"/>
</dbReference>
<evidence type="ECO:0000256" key="2">
    <source>
        <dbReference type="ARBA" id="ARBA00022490"/>
    </source>
</evidence>
<evidence type="ECO:0000256" key="1">
    <source>
        <dbReference type="ARBA" id="ARBA00007039"/>
    </source>
</evidence>
<sequence length="434" mass="45400">MTGQESFIPAAPKSRSLTRLLADPAALAVVSNREIPDNVSVTCRIGDVTNSGGKTSAEVFIYGAIHPWPWEELGEVGANGFVSQLAALDVDEITLRIHSPGGDVYDALAITNALKGHRANVTAVIDGLAASAASFIAQAADTIVIRPNAEMMIHDPSGGVRGNPEQVAEYAKWLDRAGDNIAAIYADRAGGDVADWRAAMKAETWYSADEAVSAGLADETHADAIGTAAEDNRADESEAAAAAFRDARRAYAHSCRAEAPAPTMPAAAGRQEGSDVELRQMIAARLGIAENADDKTIADKLDELTDLATKPDKASEAAAATAYAEKNGLRLVDATKFGEMETELAAARKAEQEATTRLQVAAVDKAVSKGRIAPARRDHFVALMAADPEGTAALLDSLPDETAVPINEVGTAPDADDEKSAYDQLFPAAPGADK</sequence>
<keyword evidence="5" id="KW-0645">Protease</keyword>
<evidence type="ECO:0000313" key="6">
    <source>
        <dbReference type="Proteomes" id="UP001060355"/>
    </source>
</evidence>
<evidence type="ECO:0000313" key="5">
    <source>
        <dbReference type="EMBL" id="UTN92923.1"/>
    </source>
</evidence>
<dbReference type="InterPro" id="IPR012106">
    <property type="entry name" value="Phage_Mu_Gp1"/>
</dbReference>
<dbReference type="GeneID" id="80018906"/>
<dbReference type="RefSeq" id="YP_010754317.1">
    <property type="nucleotide sequence ID" value="NC_073459.1"/>
</dbReference>
<organism evidence="5 6">
    <name type="scientific">Gordonia phage Finkle</name>
    <dbReference type="NCBI Taxonomy" id="2926099"/>
    <lineage>
        <taxon>Viruses</taxon>
        <taxon>Duplodnaviria</taxon>
        <taxon>Heunggongvirae</taxon>
        <taxon>Uroviricota</taxon>
        <taxon>Caudoviricetes</taxon>
        <taxon>Finkelvirus</taxon>
        <taxon>Finkelvirus finkel</taxon>
    </lineage>
</organism>